<keyword evidence="3" id="KW-1185">Reference proteome</keyword>
<dbReference type="PANTHER" id="PTHR43377">
    <property type="entry name" value="BILIVERDIN REDUCTASE A"/>
    <property type="match status" value="1"/>
</dbReference>
<dbReference type="InterPro" id="IPR051450">
    <property type="entry name" value="Gfo/Idh/MocA_Oxidoreductases"/>
</dbReference>
<name>A0A345BUD5_9BACI</name>
<dbReference type="PANTHER" id="PTHR43377:SF1">
    <property type="entry name" value="BILIVERDIN REDUCTASE A"/>
    <property type="match status" value="1"/>
</dbReference>
<dbReference type="GO" id="GO:0000166">
    <property type="term" value="F:nucleotide binding"/>
    <property type="evidence" value="ECO:0007669"/>
    <property type="project" value="InterPro"/>
</dbReference>
<dbReference type="Gene3D" id="3.30.360.10">
    <property type="entry name" value="Dihydrodipicolinate Reductase, domain 2"/>
    <property type="match status" value="1"/>
</dbReference>
<proteinExistence type="predicted"/>
<gene>
    <name evidence="2" type="ORF">DT065_00060</name>
</gene>
<dbReference type="InterPro" id="IPR036291">
    <property type="entry name" value="NAD(P)-bd_dom_sf"/>
</dbReference>
<dbReference type="SUPFAM" id="SSF51735">
    <property type="entry name" value="NAD(P)-binding Rossmann-fold domains"/>
    <property type="match status" value="1"/>
</dbReference>
<sequence>MTEDVKHGGFSPMIERIWGSGLNFLKIFISMPYKHPIFIFDVMMVHSLHLDSHKIIRSIMESEEICMKVGVIGAGNMGENHVRTYLSLSNLCELVGVFDVDQNKSKQIAHKYQVNAFSTIEDLLQQVDAVSITVPTQFHYNVGITCIHHDVHLLMEKPITTTVKEAKDLVTKASEQDVILQVGHIELFNPLIQELKKVLDKEKIITIETHRMSPFGGNRKGADVVHELMIHDLYLIPHFIHEDFHEIYTAGKLLAEYPMHARVLAASETGIIAQLTASYKANKSVRSIQFLTEDAYIIANFLRNELTITQTASKTKGEFPKTMTKSTYAPTFLQPLSIQLADFLTSVQDLRTPTVTGEQGIKALELSKNISDAIKRNS</sequence>
<dbReference type="InterPro" id="IPR000683">
    <property type="entry name" value="Gfo/Idh/MocA-like_OxRdtase_N"/>
</dbReference>
<accession>A0A345BUD5</accession>
<dbReference type="SUPFAM" id="SSF55347">
    <property type="entry name" value="Glyceraldehyde-3-phosphate dehydrogenase-like, C-terminal domain"/>
    <property type="match status" value="1"/>
</dbReference>
<reference evidence="2 3" key="1">
    <citation type="journal article" date="2018" name="J. Microbiol.">
        <title>Salicibibacter kimchii gen. nov., sp. nov., a moderately halophilic and alkalitolerant bacterium in the family Bacillaceae, isolated from kimchi.</title>
        <authorList>
            <person name="Jang J.Y."/>
            <person name="Oh Y.J."/>
            <person name="Lim S.K."/>
            <person name="Park H.K."/>
            <person name="Lee C."/>
            <person name="Kim J.Y."/>
            <person name="Lee M.A."/>
            <person name="Choi H.J."/>
        </authorList>
    </citation>
    <scope>NUCLEOTIDE SEQUENCE [LARGE SCALE GENOMIC DNA]</scope>
    <source>
        <strain evidence="2 3">NKC1-1</strain>
    </source>
</reference>
<protein>
    <submittedName>
        <fullName evidence="2">Gfo/Idh/MocA family oxidoreductase</fullName>
    </submittedName>
</protein>
<evidence type="ECO:0000259" key="1">
    <source>
        <dbReference type="Pfam" id="PF01408"/>
    </source>
</evidence>
<dbReference type="Proteomes" id="UP000252100">
    <property type="component" value="Chromosome"/>
</dbReference>
<organism evidence="2 3">
    <name type="scientific">Salicibibacter kimchii</name>
    <dbReference type="NCBI Taxonomy" id="2099786"/>
    <lineage>
        <taxon>Bacteria</taxon>
        <taxon>Bacillati</taxon>
        <taxon>Bacillota</taxon>
        <taxon>Bacilli</taxon>
        <taxon>Bacillales</taxon>
        <taxon>Bacillaceae</taxon>
        <taxon>Salicibibacter</taxon>
    </lineage>
</organism>
<feature type="domain" description="Gfo/Idh/MocA-like oxidoreductase N-terminal" evidence="1">
    <location>
        <begin position="67"/>
        <end position="184"/>
    </location>
</feature>
<dbReference type="KEGG" id="rue:DT065_00060"/>
<evidence type="ECO:0000313" key="3">
    <source>
        <dbReference type="Proteomes" id="UP000252100"/>
    </source>
</evidence>
<dbReference type="EMBL" id="CP031092">
    <property type="protein sequence ID" value="AXF54566.1"/>
    <property type="molecule type" value="Genomic_DNA"/>
</dbReference>
<dbReference type="Gene3D" id="3.40.50.720">
    <property type="entry name" value="NAD(P)-binding Rossmann-like Domain"/>
    <property type="match status" value="1"/>
</dbReference>
<evidence type="ECO:0000313" key="2">
    <source>
        <dbReference type="EMBL" id="AXF54566.1"/>
    </source>
</evidence>
<dbReference type="Pfam" id="PF01408">
    <property type="entry name" value="GFO_IDH_MocA"/>
    <property type="match status" value="1"/>
</dbReference>
<dbReference type="AlphaFoldDB" id="A0A345BUD5"/>